<comment type="similarity">
    <text evidence="1">Belongs to the TRAFAC class TrmE-Era-EngA-EngB-Septin-like GTPase superfamily. AIG1/Toc34/Toc159-like paraseptin GTPase family. IAN subfamily.</text>
</comment>
<organism evidence="5 6">
    <name type="scientific">Salmo trutta</name>
    <name type="common">Brown trout</name>
    <dbReference type="NCBI Taxonomy" id="8032"/>
    <lineage>
        <taxon>Eukaryota</taxon>
        <taxon>Metazoa</taxon>
        <taxon>Chordata</taxon>
        <taxon>Craniata</taxon>
        <taxon>Vertebrata</taxon>
        <taxon>Euteleostomi</taxon>
        <taxon>Actinopterygii</taxon>
        <taxon>Neopterygii</taxon>
        <taxon>Teleostei</taxon>
        <taxon>Protacanthopterygii</taxon>
        <taxon>Salmoniformes</taxon>
        <taxon>Salmonidae</taxon>
        <taxon>Salmoninae</taxon>
        <taxon>Salmo</taxon>
    </lineage>
</organism>
<keyword evidence="3" id="KW-0342">GTP-binding</keyword>
<reference evidence="5" key="2">
    <citation type="submission" date="2025-09" db="UniProtKB">
        <authorList>
            <consortium name="Ensembl"/>
        </authorList>
    </citation>
    <scope>IDENTIFICATION</scope>
</reference>
<keyword evidence="2" id="KW-0547">Nucleotide-binding</keyword>
<dbReference type="InterPro" id="IPR045058">
    <property type="entry name" value="GIMA/IAN/Toc"/>
</dbReference>
<feature type="domain" description="AIG1-type G" evidence="4">
    <location>
        <begin position="10"/>
        <end position="57"/>
    </location>
</feature>
<accession>A0A674DS34</accession>
<dbReference type="PANTHER" id="PTHR10903:SF188">
    <property type="entry name" value="GTPASE IMAP FAMILY MEMBER 2-LIKE-RELATED"/>
    <property type="match status" value="1"/>
</dbReference>
<dbReference type="InParanoid" id="A0A674DS34"/>
<dbReference type="InterPro" id="IPR027417">
    <property type="entry name" value="P-loop_NTPase"/>
</dbReference>
<dbReference type="Ensembl" id="ENSSTUT00000106079.1">
    <property type="protein sequence ID" value="ENSSTUP00000098827.1"/>
    <property type="gene ID" value="ENSSTUG00000044328.1"/>
</dbReference>
<evidence type="ECO:0000313" key="6">
    <source>
        <dbReference type="Proteomes" id="UP000472277"/>
    </source>
</evidence>
<dbReference type="PANTHER" id="PTHR10903">
    <property type="entry name" value="GTPASE, IMAP FAMILY MEMBER-RELATED"/>
    <property type="match status" value="1"/>
</dbReference>
<name>A0A674DS34_SALTR</name>
<protein>
    <recommendedName>
        <fullName evidence="4">AIG1-type G domain-containing protein</fullName>
    </recommendedName>
</protein>
<dbReference type="GO" id="GO:0005525">
    <property type="term" value="F:GTP binding"/>
    <property type="evidence" value="ECO:0007669"/>
    <property type="project" value="UniProtKB-KW"/>
</dbReference>
<keyword evidence="6" id="KW-1185">Reference proteome</keyword>
<proteinExistence type="inferred from homology"/>
<evidence type="ECO:0000313" key="5">
    <source>
        <dbReference type="Ensembl" id="ENSSTUP00000098827.1"/>
    </source>
</evidence>
<sequence>NYESDPSNILNIVLLGQTGTGKSRSGNTILRKNIFPSRASSVPVTKEYKTELMSPNDCLSHIIVSSEESKTVMRNNWSKMF</sequence>
<dbReference type="SUPFAM" id="SSF52540">
    <property type="entry name" value="P-loop containing nucleoside triphosphate hydrolases"/>
    <property type="match status" value="1"/>
</dbReference>
<reference evidence="5" key="1">
    <citation type="submission" date="2025-08" db="UniProtKB">
        <authorList>
            <consortium name="Ensembl"/>
        </authorList>
    </citation>
    <scope>IDENTIFICATION</scope>
</reference>
<evidence type="ECO:0000259" key="4">
    <source>
        <dbReference type="Pfam" id="PF04548"/>
    </source>
</evidence>
<evidence type="ECO:0000256" key="2">
    <source>
        <dbReference type="ARBA" id="ARBA00022741"/>
    </source>
</evidence>
<dbReference type="Proteomes" id="UP000472277">
    <property type="component" value="Chromosome 40"/>
</dbReference>
<evidence type="ECO:0000256" key="3">
    <source>
        <dbReference type="ARBA" id="ARBA00023134"/>
    </source>
</evidence>
<evidence type="ECO:0000256" key="1">
    <source>
        <dbReference type="ARBA" id="ARBA00008535"/>
    </source>
</evidence>
<dbReference type="AlphaFoldDB" id="A0A674DS34"/>
<dbReference type="Gene3D" id="3.40.50.300">
    <property type="entry name" value="P-loop containing nucleotide triphosphate hydrolases"/>
    <property type="match status" value="1"/>
</dbReference>
<dbReference type="Pfam" id="PF04548">
    <property type="entry name" value="AIG1"/>
    <property type="match status" value="1"/>
</dbReference>
<dbReference type="InterPro" id="IPR006703">
    <property type="entry name" value="G_AIG1"/>
</dbReference>